<feature type="compositionally biased region" description="Basic and acidic residues" evidence="1">
    <location>
        <begin position="115"/>
        <end position="137"/>
    </location>
</feature>
<evidence type="ECO:0000313" key="3">
    <source>
        <dbReference type="Proteomes" id="UP000275078"/>
    </source>
</evidence>
<evidence type="ECO:0000256" key="1">
    <source>
        <dbReference type="SAM" id="MobiDB-lite"/>
    </source>
</evidence>
<feature type="compositionally biased region" description="Basic and acidic residues" evidence="1">
    <location>
        <begin position="530"/>
        <end position="563"/>
    </location>
</feature>
<feature type="region of interest" description="Disordered" evidence="1">
    <location>
        <begin position="241"/>
        <end position="305"/>
    </location>
</feature>
<proteinExistence type="predicted"/>
<reference evidence="2 3" key="1">
    <citation type="journal article" date="2018" name="Nat. Ecol. Evol.">
        <title>Pezizomycetes genomes reveal the molecular basis of ectomycorrhizal truffle lifestyle.</title>
        <authorList>
            <person name="Murat C."/>
            <person name="Payen T."/>
            <person name="Noel B."/>
            <person name="Kuo A."/>
            <person name="Morin E."/>
            <person name="Chen J."/>
            <person name="Kohler A."/>
            <person name="Krizsan K."/>
            <person name="Balestrini R."/>
            <person name="Da Silva C."/>
            <person name="Montanini B."/>
            <person name="Hainaut M."/>
            <person name="Levati E."/>
            <person name="Barry K.W."/>
            <person name="Belfiori B."/>
            <person name="Cichocki N."/>
            <person name="Clum A."/>
            <person name="Dockter R.B."/>
            <person name="Fauchery L."/>
            <person name="Guy J."/>
            <person name="Iotti M."/>
            <person name="Le Tacon F."/>
            <person name="Lindquist E.A."/>
            <person name="Lipzen A."/>
            <person name="Malagnac F."/>
            <person name="Mello A."/>
            <person name="Molinier V."/>
            <person name="Miyauchi S."/>
            <person name="Poulain J."/>
            <person name="Riccioni C."/>
            <person name="Rubini A."/>
            <person name="Sitrit Y."/>
            <person name="Splivallo R."/>
            <person name="Traeger S."/>
            <person name="Wang M."/>
            <person name="Zifcakova L."/>
            <person name="Wipf D."/>
            <person name="Zambonelli A."/>
            <person name="Paolocci F."/>
            <person name="Nowrousian M."/>
            <person name="Ottonello S."/>
            <person name="Baldrian P."/>
            <person name="Spatafora J.W."/>
            <person name="Henrissat B."/>
            <person name="Nagy L.G."/>
            <person name="Aury J.M."/>
            <person name="Wincker P."/>
            <person name="Grigoriev I.V."/>
            <person name="Bonfante P."/>
            <person name="Martin F.M."/>
        </authorList>
    </citation>
    <scope>NUCLEOTIDE SEQUENCE [LARGE SCALE GENOMIC DNA]</scope>
    <source>
        <strain evidence="2 3">RN42</strain>
    </source>
</reference>
<feature type="compositionally biased region" description="Polar residues" evidence="1">
    <location>
        <begin position="290"/>
        <end position="300"/>
    </location>
</feature>
<dbReference type="EMBL" id="ML119826">
    <property type="protein sequence ID" value="RPA73310.1"/>
    <property type="molecule type" value="Genomic_DNA"/>
</dbReference>
<keyword evidence="3" id="KW-1185">Reference proteome</keyword>
<feature type="compositionally biased region" description="Gly residues" evidence="1">
    <location>
        <begin position="88"/>
        <end position="99"/>
    </location>
</feature>
<feature type="region of interest" description="Disordered" evidence="1">
    <location>
        <begin position="530"/>
        <end position="572"/>
    </location>
</feature>
<feature type="region of interest" description="Disordered" evidence="1">
    <location>
        <begin position="87"/>
        <end position="222"/>
    </location>
</feature>
<dbReference type="Proteomes" id="UP000275078">
    <property type="component" value="Unassembled WGS sequence"/>
</dbReference>
<feature type="compositionally biased region" description="Pro residues" evidence="1">
    <location>
        <begin position="347"/>
        <end position="366"/>
    </location>
</feature>
<organism evidence="2 3">
    <name type="scientific">Ascobolus immersus RN42</name>
    <dbReference type="NCBI Taxonomy" id="1160509"/>
    <lineage>
        <taxon>Eukaryota</taxon>
        <taxon>Fungi</taxon>
        <taxon>Dikarya</taxon>
        <taxon>Ascomycota</taxon>
        <taxon>Pezizomycotina</taxon>
        <taxon>Pezizomycetes</taxon>
        <taxon>Pezizales</taxon>
        <taxon>Ascobolaceae</taxon>
        <taxon>Ascobolus</taxon>
    </lineage>
</organism>
<evidence type="ECO:0000313" key="2">
    <source>
        <dbReference type="EMBL" id="RPA73310.1"/>
    </source>
</evidence>
<feature type="region of interest" description="Disordered" evidence="1">
    <location>
        <begin position="340"/>
        <end position="374"/>
    </location>
</feature>
<feature type="compositionally biased region" description="Polar residues" evidence="1">
    <location>
        <begin position="32"/>
        <end position="43"/>
    </location>
</feature>
<sequence>MPRNNSSSRSGRRGQSYPKHGRYRDGFDNIGYVQSTPDYNQPTKPDAWKTYGRTKTELEAIKKQQTQTRIPDVDNFEFGRIPSHAAVGGHGGLAGGGGIRKPRPGAGFMLPPRPPDTKDASQEKMEHEEDLMSHLDLNDTASVVASQTKSSRDGTASTSYGSERPVYQTNPTPEGPTTPAMEEEFPPWHQPFRHKKVKSELKKLDRQPWQAPVSDLLDRSPSPDNVAPAFDLMMFLKSAKNKKKGGNSAANNLSRDYSDYRSREQQSFTDSSESDAAVASPFGYGELDNDVSTEGSSLPSTPIIPVVTKFSPQPLAAYSTAPARQYASYQPDFPTRVVAASQATPSNRPPSLPPKPAHPLGRPPSPSRFAKSRPIVTTVTEEGVVTTSFSNFNSSNPNGNPRTLGTGANGVSVGYYEEREVLGGAVTIRTRKPLYPDVTAPREPAENRARRGGTWGAMSGRLGGNGSGRGGRDGVRLEMRNAAQSEAHDVRMALRSQLRPSSTTPQIDPVTKLPIAHVTVGGVRMLTRAEEAAQKNAQEEEERKFAAEEANRRYEEEARKRMAEEEDLISFD</sequence>
<dbReference type="AlphaFoldDB" id="A0A3N4HN87"/>
<feature type="region of interest" description="Disordered" evidence="1">
    <location>
        <begin position="437"/>
        <end position="472"/>
    </location>
</feature>
<protein>
    <submittedName>
        <fullName evidence="2">Uncharacterized protein</fullName>
    </submittedName>
</protein>
<accession>A0A3N4HN87</accession>
<feature type="region of interest" description="Disordered" evidence="1">
    <location>
        <begin position="1"/>
        <end position="48"/>
    </location>
</feature>
<feature type="compositionally biased region" description="Polar residues" evidence="1">
    <location>
        <begin position="139"/>
        <end position="172"/>
    </location>
</feature>
<name>A0A3N4HN87_ASCIM</name>
<gene>
    <name evidence="2" type="ORF">BJ508DRAFT_334209</name>
</gene>